<feature type="domain" description="SH3" evidence="4">
    <location>
        <begin position="501"/>
        <end position="561"/>
    </location>
</feature>
<dbReference type="GeneTree" id="ENSGT01030000234571"/>
<dbReference type="InterPro" id="IPR036028">
    <property type="entry name" value="SH3-like_dom_sf"/>
</dbReference>
<evidence type="ECO:0000313" key="6">
    <source>
        <dbReference type="Ensembl" id="ENSCCRP00000093079.2"/>
    </source>
</evidence>
<dbReference type="Gene3D" id="2.30.30.40">
    <property type="entry name" value="SH3 Domains"/>
    <property type="match status" value="1"/>
</dbReference>
<feature type="domain" description="DH" evidence="5">
    <location>
        <begin position="246"/>
        <end position="430"/>
    </location>
</feature>
<evidence type="ECO:0000256" key="3">
    <source>
        <dbReference type="SAM" id="MobiDB-lite"/>
    </source>
</evidence>
<dbReference type="FunFam" id="1.20.900.10:FF:000007">
    <property type="entry name" value="rho guanine nucleotide exchange factor 19"/>
    <property type="match status" value="1"/>
</dbReference>
<dbReference type="Gene3D" id="1.20.900.10">
    <property type="entry name" value="Dbl homology (DH) domain"/>
    <property type="match status" value="1"/>
</dbReference>
<dbReference type="CDD" id="cd11938">
    <property type="entry name" value="SH3_ARHGEF16_26"/>
    <property type="match status" value="1"/>
</dbReference>
<dbReference type="InterPro" id="IPR000219">
    <property type="entry name" value="DH_dom"/>
</dbReference>
<proteinExistence type="predicted"/>
<dbReference type="InterPro" id="IPR047271">
    <property type="entry name" value="Ephexin-like"/>
</dbReference>
<evidence type="ECO:0000256" key="2">
    <source>
        <dbReference type="ARBA" id="ARBA00022658"/>
    </source>
</evidence>
<reference evidence="6" key="2">
    <citation type="submission" date="2025-09" db="UniProtKB">
        <authorList>
            <consortium name="Ensembl"/>
        </authorList>
    </citation>
    <scope>IDENTIFICATION</scope>
</reference>
<keyword evidence="1" id="KW-0728">SH3 domain</keyword>
<dbReference type="SUPFAM" id="SSF48065">
    <property type="entry name" value="DBL homology domain (DH-domain)"/>
    <property type="match status" value="1"/>
</dbReference>
<feature type="region of interest" description="Disordered" evidence="3">
    <location>
        <begin position="27"/>
        <end position="52"/>
    </location>
</feature>
<dbReference type="PROSITE" id="PS50010">
    <property type="entry name" value="DH_2"/>
    <property type="match status" value="1"/>
</dbReference>
<dbReference type="PROSITE" id="PS50002">
    <property type="entry name" value="SH3"/>
    <property type="match status" value="1"/>
</dbReference>
<dbReference type="PANTHER" id="PTHR12845">
    <property type="entry name" value="GUANINE NUCLEOTIDE EXCHANGE FACTOR"/>
    <property type="match status" value="1"/>
</dbReference>
<dbReference type="SUPFAM" id="SSF50044">
    <property type="entry name" value="SH3-domain"/>
    <property type="match status" value="1"/>
</dbReference>
<evidence type="ECO:0000259" key="4">
    <source>
        <dbReference type="PROSITE" id="PS50002"/>
    </source>
</evidence>
<dbReference type="Proteomes" id="UP001108240">
    <property type="component" value="Unplaced"/>
</dbReference>
<evidence type="ECO:0000313" key="7">
    <source>
        <dbReference type="Proteomes" id="UP001108240"/>
    </source>
</evidence>
<feature type="region of interest" description="Disordered" evidence="3">
    <location>
        <begin position="151"/>
        <end position="175"/>
    </location>
</feature>
<name>A0A8C1FLJ2_CYPCA</name>
<dbReference type="Pfam" id="PF00018">
    <property type="entry name" value="SH3_1"/>
    <property type="match status" value="1"/>
</dbReference>
<evidence type="ECO:0000259" key="5">
    <source>
        <dbReference type="PROSITE" id="PS50010"/>
    </source>
</evidence>
<dbReference type="SMART" id="SM00325">
    <property type="entry name" value="RhoGEF"/>
    <property type="match status" value="1"/>
</dbReference>
<feature type="compositionally biased region" description="Low complexity" evidence="3">
    <location>
        <begin position="32"/>
        <end position="41"/>
    </location>
</feature>
<dbReference type="GO" id="GO:0005085">
    <property type="term" value="F:guanyl-nucleotide exchange factor activity"/>
    <property type="evidence" value="ECO:0007669"/>
    <property type="project" value="UniProtKB-KW"/>
</dbReference>
<dbReference type="PANTHER" id="PTHR12845:SF3">
    <property type="entry name" value="RHO GUANINE NUCLEOTIDE EXCHANGE FACTOR 16"/>
    <property type="match status" value="1"/>
</dbReference>
<sequence length="581" mass="66432">MSHRHSYGSTGNQSLLLPESQFSSVFQLDQPSGRSSSSIDLSRVDSPENEQRTVVLSTQSEAARSQGARQLIPKNLAVSSRPKNRHHTTVVTLPVSLQATDLSWEDYDSDLGDGFSLRRNRRNKSYRAAVTSLNLDALPSELQTEMLTPVSEEKPVNQKQKTLGRIRNRKQAGSFKDEPRFYQEIKERGLNASSLSTEDDEFSPTEPPEDQGIVVKNFRAAYMTWSQLQQVKDLGILDTISPEERKRQEAIFEIITSEYSYLHSLSILVTHFKDSADLKKTMTTTEHHHLFSNISVIQDVSKRFFEDLDRRHQKHPVIKDISDIVNKYATQHFEPYIVYCSNETFQQRTLQKLQSNNNAFRETLKRIEGSEACGGLPMISFLILPMQRITRLPLLLDTICQKTPKETAEYFAACWAFKAISKLVKCCNDGARRMERTEQMYTIQKQMEFGKIKPFPLVSSSRWLKKSGELAVYTDDLSIFRKAISIKTCSITNTSFCLGIQGLPQYEATKAYMPKAPDELSLQQAELVIVLQEVEGWCHGERMRDGERGWFPANCATQITNRTAMENNIQRMERLRKETDV</sequence>
<dbReference type="Ensembl" id="ENSCCRT00000101061.2">
    <property type="protein sequence ID" value="ENSCCRP00000093079.2"/>
    <property type="gene ID" value="ENSCCRG00000050316.2"/>
</dbReference>
<evidence type="ECO:0000256" key="1">
    <source>
        <dbReference type="ARBA" id="ARBA00022443"/>
    </source>
</evidence>
<dbReference type="InterPro" id="IPR035797">
    <property type="entry name" value="ARHGEF16/ARHGEF26_SH3"/>
</dbReference>
<dbReference type="InterPro" id="IPR001452">
    <property type="entry name" value="SH3_domain"/>
</dbReference>
<organism evidence="6 7">
    <name type="scientific">Cyprinus carpio carpio</name>
    <dbReference type="NCBI Taxonomy" id="630221"/>
    <lineage>
        <taxon>Eukaryota</taxon>
        <taxon>Metazoa</taxon>
        <taxon>Chordata</taxon>
        <taxon>Craniata</taxon>
        <taxon>Vertebrata</taxon>
        <taxon>Euteleostomi</taxon>
        <taxon>Actinopterygii</taxon>
        <taxon>Neopterygii</taxon>
        <taxon>Teleostei</taxon>
        <taxon>Ostariophysi</taxon>
        <taxon>Cypriniformes</taxon>
        <taxon>Cyprinidae</taxon>
        <taxon>Cyprininae</taxon>
        <taxon>Cyprinus</taxon>
    </lineage>
</organism>
<keyword evidence="7" id="KW-1185">Reference proteome</keyword>
<dbReference type="CDD" id="cd00160">
    <property type="entry name" value="RhoGEF"/>
    <property type="match status" value="1"/>
</dbReference>
<feature type="compositionally biased region" description="Basic and acidic residues" evidence="3">
    <location>
        <begin position="42"/>
        <end position="51"/>
    </location>
</feature>
<reference evidence="6" key="1">
    <citation type="submission" date="2025-08" db="UniProtKB">
        <authorList>
            <consortium name="Ensembl"/>
        </authorList>
    </citation>
    <scope>IDENTIFICATION</scope>
</reference>
<protein>
    <submittedName>
        <fullName evidence="6">Rho guanine nucleotide exchange factor (GEF) 16</fullName>
    </submittedName>
</protein>
<keyword evidence="2" id="KW-0344">Guanine-nucleotide releasing factor</keyword>
<dbReference type="Pfam" id="PF00621">
    <property type="entry name" value="RhoGEF"/>
    <property type="match status" value="1"/>
</dbReference>
<dbReference type="SMART" id="SM00326">
    <property type="entry name" value="SH3"/>
    <property type="match status" value="1"/>
</dbReference>
<accession>A0A8C1FLJ2</accession>
<dbReference type="InterPro" id="IPR035899">
    <property type="entry name" value="DBL_dom_sf"/>
</dbReference>
<dbReference type="AlphaFoldDB" id="A0A8C1FLJ2"/>